<gene>
    <name evidence="12" type="ORF">ACFPBZ_10070</name>
</gene>
<dbReference type="Proteomes" id="UP001595947">
    <property type="component" value="Unassembled WGS sequence"/>
</dbReference>
<dbReference type="Pfam" id="PF00854">
    <property type="entry name" value="PTR2"/>
    <property type="match status" value="1"/>
</dbReference>
<feature type="region of interest" description="Disordered" evidence="9">
    <location>
        <begin position="1"/>
        <end position="26"/>
    </location>
</feature>
<feature type="transmembrane region" description="Helical" evidence="10">
    <location>
        <begin position="411"/>
        <end position="430"/>
    </location>
</feature>
<feature type="transmembrane region" description="Helical" evidence="10">
    <location>
        <begin position="179"/>
        <end position="199"/>
    </location>
</feature>
<keyword evidence="3 8" id="KW-0813">Transport</keyword>
<keyword evidence="6 10" id="KW-1133">Transmembrane helix</keyword>
<dbReference type="PROSITE" id="PS01023">
    <property type="entry name" value="PTR2_2"/>
    <property type="match status" value="1"/>
</dbReference>
<dbReference type="EMBL" id="JBHSIV010000008">
    <property type="protein sequence ID" value="MFC5062552.1"/>
    <property type="molecule type" value="Genomic_DNA"/>
</dbReference>
<evidence type="ECO:0000256" key="6">
    <source>
        <dbReference type="ARBA" id="ARBA00022989"/>
    </source>
</evidence>
<dbReference type="Gene3D" id="1.20.1250.20">
    <property type="entry name" value="MFS general substrate transporter like domains"/>
    <property type="match status" value="1"/>
</dbReference>
<dbReference type="CDD" id="cd17346">
    <property type="entry name" value="MFS_DtpA_like"/>
    <property type="match status" value="1"/>
</dbReference>
<accession>A0ABV9YKU3</accession>
<keyword evidence="7 10" id="KW-0472">Membrane</keyword>
<feature type="transmembrane region" description="Helical" evidence="10">
    <location>
        <begin position="274"/>
        <end position="295"/>
    </location>
</feature>
<dbReference type="RefSeq" id="WP_378035902.1">
    <property type="nucleotide sequence ID" value="NZ_JBHSIV010000008.1"/>
</dbReference>
<feature type="transmembrane region" description="Helical" evidence="10">
    <location>
        <begin position="307"/>
        <end position="324"/>
    </location>
</feature>
<evidence type="ECO:0000259" key="11">
    <source>
        <dbReference type="PROSITE" id="PS50850"/>
    </source>
</evidence>
<name>A0ABV9YKU3_9PSEU</name>
<keyword evidence="5 8" id="KW-0812">Transmembrane</keyword>
<evidence type="ECO:0000313" key="12">
    <source>
        <dbReference type="EMBL" id="MFC5062552.1"/>
    </source>
</evidence>
<feature type="transmembrane region" description="Helical" evidence="10">
    <location>
        <begin position="205"/>
        <end position="224"/>
    </location>
</feature>
<feature type="transmembrane region" description="Helical" evidence="10">
    <location>
        <begin position="350"/>
        <end position="372"/>
    </location>
</feature>
<evidence type="ECO:0000256" key="9">
    <source>
        <dbReference type="SAM" id="MobiDB-lite"/>
    </source>
</evidence>
<feature type="domain" description="Major facilitator superfamily (MFS) profile" evidence="11">
    <location>
        <begin position="47"/>
        <end position="503"/>
    </location>
</feature>
<feature type="transmembrane region" description="Helical" evidence="10">
    <location>
        <begin position="118"/>
        <end position="139"/>
    </location>
</feature>
<comment type="similarity">
    <text evidence="2 8">Belongs to the major facilitator superfamily. Proton-dependent oligopeptide transporter (POT/PTR) (TC 2.A.17) family.</text>
</comment>
<feature type="transmembrane region" description="Helical" evidence="10">
    <location>
        <begin position="384"/>
        <end position="405"/>
    </location>
</feature>
<dbReference type="InterPro" id="IPR005279">
    <property type="entry name" value="Dipep/tripep_permease"/>
</dbReference>
<evidence type="ECO:0000256" key="4">
    <source>
        <dbReference type="ARBA" id="ARBA00022475"/>
    </source>
</evidence>
<dbReference type="PANTHER" id="PTHR23517:SF15">
    <property type="entry name" value="PROTON-DEPENDENT OLIGOPEPTIDE FAMILY TRANSPORT PROTEIN"/>
    <property type="match status" value="1"/>
</dbReference>
<reference evidence="13" key="1">
    <citation type="journal article" date="2019" name="Int. J. Syst. Evol. Microbiol.">
        <title>The Global Catalogue of Microorganisms (GCM) 10K type strain sequencing project: providing services to taxonomists for standard genome sequencing and annotation.</title>
        <authorList>
            <consortium name="The Broad Institute Genomics Platform"/>
            <consortium name="The Broad Institute Genome Sequencing Center for Infectious Disease"/>
            <person name="Wu L."/>
            <person name="Ma J."/>
        </authorList>
    </citation>
    <scope>NUCLEOTIDE SEQUENCE [LARGE SCALE GENOMIC DNA]</scope>
    <source>
        <strain evidence="13">CGMCC 4.7093</strain>
    </source>
</reference>
<evidence type="ECO:0000256" key="3">
    <source>
        <dbReference type="ARBA" id="ARBA00022448"/>
    </source>
</evidence>
<feature type="transmembrane region" description="Helical" evidence="10">
    <location>
        <begin position="245"/>
        <end position="268"/>
    </location>
</feature>
<evidence type="ECO:0000256" key="10">
    <source>
        <dbReference type="SAM" id="Phobius"/>
    </source>
</evidence>
<protein>
    <submittedName>
        <fullName evidence="12">Peptide MFS transporter</fullName>
    </submittedName>
</protein>
<dbReference type="InterPro" id="IPR018456">
    <property type="entry name" value="PTR2_symporter_CS"/>
</dbReference>
<dbReference type="InterPro" id="IPR036259">
    <property type="entry name" value="MFS_trans_sf"/>
</dbReference>
<keyword evidence="4" id="KW-1003">Cell membrane</keyword>
<dbReference type="InterPro" id="IPR020846">
    <property type="entry name" value="MFS_dom"/>
</dbReference>
<dbReference type="PROSITE" id="PS50850">
    <property type="entry name" value="MFS"/>
    <property type="match status" value="1"/>
</dbReference>
<dbReference type="InterPro" id="IPR000109">
    <property type="entry name" value="POT_fam"/>
</dbReference>
<dbReference type="NCBIfam" id="TIGR00924">
    <property type="entry name" value="yjdL_sub1_fam"/>
    <property type="match status" value="1"/>
</dbReference>
<evidence type="ECO:0000256" key="2">
    <source>
        <dbReference type="ARBA" id="ARBA00005982"/>
    </source>
</evidence>
<evidence type="ECO:0000256" key="5">
    <source>
        <dbReference type="ARBA" id="ARBA00022692"/>
    </source>
</evidence>
<dbReference type="PANTHER" id="PTHR23517">
    <property type="entry name" value="RESISTANCE PROTEIN MDTM, PUTATIVE-RELATED-RELATED"/>
    <property type="match status" value="1"/>
</dbReference>
<feature type="transmembrane region" description="Helical" evidence="10">
    <location>
        <begin position="478"/>
        <end position="502"/>
    </location>
</feature>
<feature type="transmembrane region" description="Helical" evidence="10">
    <location>
        <begin position="86"/>
        <end position="106"/>
    </location>
</feature>
<comment type="subcellular location">
    <subcellularLocation>
        <location evidence="1">Cell membrane</location>
        <topology evidence="1">Multi-pass membrane protein</topology>
    </subcellularLocation>
    <subcellularLocation>
        <location evidence="8">Membrane</location>
        <topology evidence="8">Multi-pass membrane protein</topology>
    </subcellularLocation>
</comment>
<organism evidence="12 13">
    <name type="scientific">Actinomycetospora atypica</name>
    <dbReference type="NCBI Taxonomy" id="1290095"/>
    <lineage>
        <taxon>Bacteria</taxon>
        <taxon>Bacillati</taxon>
        <taxon>Actinomycetota</taxon>
        <taxon>Actinomycetes</taxon>
        <taxon>Pseudonocardiales</taxon>
        <taxon>Pseudonocardiaceae</taxon>
        <taxon>Actinomycetospora</taxon>
    </lineage>
</organism>
<feature type="transmembrane region" description="Helical" evidence="10">
    <location>
        <begin position="57"/>
        <end position="74"/>
    </location>
</feature>
<dbReference type="InterPro" id="IPR050171">
    <property type="entry name" value="MFS_Transporters"/>
</dbReference>
<evidence type="ECO:0000256" key="8">
    <source>
        <dbReference type="RuleBase" id="RU003755"/>
    </source>
</evidence>
<keyword evidence="13" id="KW-1185">Reference proteome</keyword>
<proteinExistence type="inferred from homology"/>
<evidence type="ECO:0000256" key="1">
    <source>
        <dbReference type="ARBA" id="ARBA00004651"/>
    </source>
</evidence>
<feature type="transmembrane region" description="Helical" evidence="10">
    <location>
        <begin position="451"/>
        <end position="472"/>
    </location>
</feature>
<evidence type="ECO:0000256" key="7">
    <source>
        <dbReference type="ARBA" id="ARBA00023136"/>
    </source>
</evidence>
<comment type="caution">
    <text evidence="12">The sequence shown here is derived from an EMBL/GenBank/DDBJ whole genome shotgun (WGS) entry which is preliminary data.</text>
</comment>
<evidence type="ECO:0000313" key="13">
    <source>
        <dbReference type="Proteomes" id="UP001595947"/>
    </source>
</evidence>
<sequence>MTITPGSPDDDRPADDPAPGSVAAPPDPGQDFSADRRFFGHPLALANLFSVELWERFSFYGMQAVMAYYLYYSLAEGGLGLPEEAATSIIGAYGGTVYLACVAGAWICDRVLGAERTLFFSACTVMLGHLALALVPGLAGVVVGLVLVALGSGGVKTSATTVVGSLYRRDDPRADAGFSIFYMGVNIGALVGPLITGFAQTSIGFHWAFGLAAIGMALGLGIYVTGRKNLPASAAVVPNPLPAGAWARPVLGVAVAVVVIVVLFVLGVLTAENLSTAVAIIVAVISVGLFALLLTSPRVTAVERSRVRSFIPMWLASVVFWSLFQQQFTVVTLYSDVRLDRSLGGWEMPIAWVNSLEPFFVIVLAPLFAVLWTKLGERGPSTPVKFAIGAGGMGVAFLLFLPWAGGTGNTTPVLAIVLIMLVFALAEMNLSPVGLSLSTRIGPDLFRSQAVALFYLSISLGSALAGTMAGYYDPSTEGTYFSVIGIAALVLGGVLLALAPWVRRAMQGVR</sequence>
<dbReference type="SUPFAM" id="SSF103473">
    <property type="entry name" value="MFS general substrate transporter"/>
    <property type="match status" value="1"/>
</dbReference>